<feature type="region of interest" description="Disordered" evidence="1">
    <location>
        <begin position="1"/>
        <end position="173"/>
    </location>
</feature>
<feature type="compositionally biased region" description="Basic and acidic residues" evidence="1">
    <location>
        <begin position="55"/>
        <end position="64"/>
    </location>
</feature>
<feature type="compositionally biased region" description="Basic residues" evidence="1">
    <location>
        <begin position="145"/>
        <end position="157"/>
    </location>
</feature>
<feature type="non-terminal residue" evidence="2">
    <location>
        <position position="1"/>
    </location>
</feature>
<evidence type="ECO:0000256" key="1">
    <source>
        <dbReference type="SAM" id="MobiDB-lite"/>
    </source>
</evidence>
<feature type="compositionally biased region" description="Low complexity" evidence="1">
    <location>
        <begin position="163"/>
        <end position="173"/>
    </location>
</feature>
<organism evidence="2">
    <name type="scientific">uncultured Friedmanniella sp</name>
    <dbReference type="NCBI Taxonomy" id="335381"/>
    <lineage>
        <taxon>Bacteria</taxon>
        <taxon>Bacillati</taxon>
        <taxon>Actinomycetota</taxon>
        <taxon>Actinomycetes</taxon>
        <taxon>Propionibacteriales</taxon>
        <taxon>Nocardioidaceae</taxon>
        <taxon>Friedmanniella</taxon>
        <taxon>environmental samples</taxon>
    </lineage>
</organism>
<reference evidence="2" key="1">
    <citation type="submission" date="2020-02" db="EMBL/GenBank/DDBJ databases">
        <authorList>
            <person name="Meier V. D."/>
        </authorList>
    </citation>
    <scope>NUCLEOTIDE SEQUENCE</scope>
    <source>
        <strain evidence="2">AVDCRST_MAG61</strain>
    </source>
</reference>
<protein>
    <submittedName>
        <fullName evidence="2">Uncharacterized protein</fullName>
    </submittedName>
</protein>
<name>A0A6J4KVG2_9ACTN</name>
<feature type="compositionally biased region" description="Basic residues" evidence="1">
    <location>
        <begin position="123"/>
        <end position="136"/>
    </location>
</feature>
<feature type="non-terminal residue" evidence="2">
    <location>
        <position position="173"/>
    </location>
</feature>
<evidence type="ECO:0000313" key="2">
    <source>
        <dbReference type="EMBL" id="CAA9316529.1"/>
    </source>
</evidence>
<feature type="compositionally biased region" description="Basic and acidic residues" evidence="1">
    <location>
        <begin position="1"/>
        <end position="15"/>
    </location>
</feature>
<proteinExistence type="predicted"/>
<sequence>DRHDAGRPAHHDALRGPRRRGPRCHADRPTRRRRRRHRPGAAARRGRRTGGRVRVRQDHRRDVAARLLPGRCADLGRQGDARGPRRPQAAVEGGPAAAWRGDRLRPAGPGVGAEPEHPDRQAARRAARAPRHRHQRVAAAGRPRGPGRGRPAQRRRVPPALRPPAVGRPGAAG</sequence>
<dbReference type="AlphaFoldDB" id="A0A6J4KVG2"/>
<accession>A0A6J4KVG2</accession>
<gene>
    <name evidence="2" type="ORF">AVDCRST_MAG61-2034</name>
</gene>
<dbReference type="EMBL" id="CADCTT010000268">
    <property type="protein sequence ID" value="CAA9316529.1"/>
    <property type="molecule type" value="Genomic_DNA"/>
</dbReference>
<feature type="compositionally biased region" description="Basic residues" evidence="1">
    <location>
        <begin position="30"/>
        <end position="54"/>
    </location>
</feature>